<gene>
    <name evidence="2" type="ORF">DSY93_10625</name>
</gene>
<dbReference type="InterPro" id="IPR049492">
    <property type="entry name" value="BD-FAE-like_dom"/>
</dbReference>
<dbReference type="InterPro" id="IPR029058">
    <property type="entry name" value="AB_hydrolase_fold"/>
</dbReference>
<reference evidence="2 3" key="1">
    <citation type="submission" date="2018-06" db="EMBL/GenBank/DDBJ databases">
        <title>Combined omics and stable isotope probing to characterize newly discovered Mariana Back-Arc vent microbial communities.</title>
        <authorList>
            <person name="Trembath-Reichert E."/>
            <person name="Huber J.A."/>
        </authorList>
    </citation>
    <scope>NUCLEOTIDE SEQUENCE [LARGE SCALE GENOMIC DNA]</scope>
    <source>
        <strain evidence="2">MAG 151</strain>
    </source>
</reference>
<dbReference type="SUPFAM" id="SSF53474">
    <property type="entry name" value="alpha/beta-Hydrolases"/>
    <property type="match status" value="1"/>
</dbReference>
<sequence>KVLKMVCGGTPETEPECYQQITPANWVSKKTPPFLLLQGETDALIPVQETQTFWHALQAEKVTLSALLTLPLVEHSFDIFPTLTAQCIVPTIERYLFLLHENYNNQQGKK</sequence>
<evidence type="ECO:0000313" key="3">
    <source>
        <dbReference type="Proteomes" id="UP000288322"/>
    </source>
</evidence>
<feature type="domain" description="BD-FAE-like" evidence="1">
    <location>
        <begin position="4"/>
        <end position="57"/>
    </location>
</feature>
<dbReference type="Gene3D" id="3.40.50.1820">
    <property type="entry name" value="alpha/beta hydrolase"/>
    <property type="match status" value="1"/>
</dbReference>
<protein>
    <submittedName>
        <fullName evidence="2">Alpha/beta hydrolase</fullName>
    </submittedName>
</protein>
<dbReference type="AlphaFoldDB" id="A0A432GVA1"/>
<name>A0A432GVA1_9DELT</name>
<dbReference type="GO" id="GO:0016787">
    <property type="term" value="F:hydrolase activity"/>
    <property type="evidence" value="ECO:0007669"/>
    <property type="project" value="UniProtKB-KW"/>
</dbReference>
<keyword evidence="2" id="KW-0378">Hydrolase</keyword>
<feature type="non-terminal residue" evidence="2">
    <location>
        <position position="1"/>
    </location>
</feature>
<dbReference type="Proteomes" id="UP000288322">
    <property type="component" value="Unassembled WGS sequence"/>
</dbReference>
<evidence type="ECO:0000313" key="2">
    <source>
        <dbReference type="EMBL" id="RTZ87415.1"/>
    </source>
</evidence>
<dbReference type="EMBL" id="QNZH01000290">
    <property type="protein sequence ID" value="RTZ87415.1"/>
    <property type="molecule type" value="Genomic_DNA"/>
</dbReference>
<organism evidence="2 3">
    <name type="scientific">SAR324 cluster bacterium</name>
    <dbReference type="NCBI Taxonomy" id="2024889"/>
    <lineage>
        <taxon>Bacteria</taxon>
        <taxon>Deltaproteobacteria</taxon>
        <taxon>SAR324 cluster</taxon>
    </lineage>
</organism>
<proteinExistence type="predicted"/>
<accession>A0A432GVA1</accession>
<evidence type="ECO:0000259" key="1">
    <source>
        <dbReference type="Pfam" id="PF20434"/>
    </source>
</evidence>
<comment type="caution">
    <text evidence="2">The sequence shown here is derived from an EMBL/GenBank/DDBJ whole genome shotgun (WGS) entry which is preliminary data.</text>
</comment>
<dbReference type="Pfam" id="PF20434">
    <property type="entry name" value="BD-FAE"/>
    <property type="match status" value="1"/>
</dbReference>